<evidence type="ECO:0000256" key="3">
    <source>
        <dbReference type="ARBA" id="ARBA00023098"/>
    </source>
</evidence>
<keyword evidence="6" id="KW-1185">Reference proteome</keyword>
<dbReference type="Proteomes" id="UP000664654">
    <property type="component" value="Unassembled WGS sequence"/>
</dbReference>
<accession>A0A939IPR9</accession>
<name>A0A939IPR9_9ALTE</name>
<comment type="caution">
    <text evidence="5">The sequence shown here is derived from an EMBL/GenBank/DDBJ whole genome shotgun (WGS) entry which is preliminary data.</text>
</comment>
<dbReference type="GO" id="GO:0008770">
    <property type="term" value="F:[acyl-carrier-protein] phosphodiesterase activity"/>
    <property type="evidence" value="ECO:0007669"/>
    <property type="project" value="InterPro"/>
</dbReference>
<evidence type="ECO:0000256" key="4">
    <source>
        <dbReference type="ARBA" id="ARBA00023160"/>
    </source>
</evidence>
<organism evidence="5 6">
    <name type="scientific">Bowmanella dokdonensis</name>
    <dbReference type="NCBI Taxonomy" id="751969"/>
    <lineage>
        <taxon>Bacteria</taxon>
        <taxon>Pseudomonadati</taxon>
        <taxon>Pseudomonadota</taxon>
        <taxon>Gammaproteobacteria</taxon>
        <taxon>Alteromonadales</taxon>
        <taxon>Alteromonadaceae</taxon>
        <taxon>Bowmanella</taxon>
    </lineage>
</organism>
<dbReference type="AlphaFoldDB" id="A0A939IPR9"/>
<evidence type="ECO:0000313" key="6">
    <source>
        <dbReference type="Proteomes" id="UP000664654"/>
    </source>
</evidence>
<dbReference type="Pfam" id="PF04336">
    <property type="entry name" value="ACP_PD"/>
    <property type="match status" value="1"/>
</dbReference>
<dbReference type="RefSeq" id="WP_206574286.1">
    <property type="nucleotide sequence ID" value="NZ_JAFKCV010000007.1"/>
</dbReference>
<dbReference type="PANTHER" id="PTHR38764">
    <property type="entry name" value="ACYL CARRIER PROTEIN PHOSPHODIESTERASE"/>
    <property type="match status" value="1"/>
</dbReference>
<dbReference type="EMBL" id="JAFKCV010000007">
    <property type="protein sequence ID" value="MBN7826170.1"/>
    <property type="molecule type" value="Genomic_DNA"/>
</dbReference>
<sequence length="193" mass="22285">MNYLAHLYLAKPDADSLTGNLLGDFCRGVDTLQYSTKVRAGLENHRLVDRFTDHHPNVRAAKQRFSRTRRRFAGIALDVLFDYFLIQHWDRFADEPFEAFCARAYQRLASRLPIMPPRMQQVVGSMIQSHWLAHYQSLDGVAHALDRIAGRIRFSNQFAGSIVEIRANLGEFEHCFEQFFPALVTHVDRHGPE</sequence>
<dbReference type="GO" id="GO:0006633">
    <property type="term" value="P:fatty acid biosynthetic process"/>
    <property type="evidence" value="ECO:0007669"/>
    <property type="project" value="UniProtKB-KW"/>
</dbReference>
<evidence type="ECO:0000256" key="2">
    <source>
        <dbReference type="ARBA" id="ARBA00022801"/>
    </source>
</evidence>
<evidence type="ECO:0000256" key="1">
    <source>
        <dbReference type="ARBA" id="ARBA00022516"/>
    </source>
</evidence>
<evidence type="ECO:0000313" key="5">
    <source>
        <dbReference type="EMBL" id="MBN7826170.1"/>
    </source>
</evidence>
<keyword evidence="1" id="KW-0444">Lipid biosynthesis</keyword>
<dbReference type="PIRSF" id="PIRSF011489">
    <property type="entry name" value="DUF479"/>
    <property type="match status" value="1"/>
</dbReference>
<keyword evidence="4" id="KW-0275">Fatty acid biosynthesis</keyword>
<reference evidence="5" key="1">
    <citation type="submission" date="2021-03" db="EMBL/GenBank/DDBJ databases">
        <title>novel species isolated from a fishpond in China.</title>
        <authorList>
            <person name="Lu H."/>
            <person name="Cai Z."/>
        </authorList>
    </citation>
    <scope>NUCLEOTIDE SEQUENCE</scope>
    <source>
        <strain evidence="5">JCM 30855</strain>
    </source>
</reference>
<proteinExistence type="predicted"/>
<protein>
    <submittedName>
        <fullName evidence="5">DUF479 domain-containing protein</fullName>
    </submittedName>
</protein>
<keyword evidence="2" id="KW-0378">Hydrolase</keyword>
<gene>
    <name evidence="5" type="ORF">J0A66_13120</name>
</gene>
<dbReference type="InterPro" id="IPR007431">
    <property type="entry name" value="ACP_PD"/>
</dbReference>
<dbReference type="PANTHER" id="PTHR38764:SF1">
    <property type="entry name" value="ACYL CARRIER PROTEIN PHOSPHODIESTERASE"/>
    <property type="match status" value="1"/>
</dbReference>
<keyword evidence="4" id="KW-0276">Fatty acid metabolism</keyword>
<keyword evidence="3" id="KW-0443">Lipid metabolism</keyword>